<evidence type="ECO:0000256" key="1">
    <source>
        <dbReference type="ARBA" id="ARBA00004686"/>
    </source>
</evidence>
<gene>
    <name evidence="14" type="ORF">A2557_06665</name>
</gene>
<keyword evidence="5 14" id="KW-0436">Ligase</keyword>
<comment type="pathway">
    <text evidence="1">Purine metabolism; IMP biosynthesis via de novo pathway; 5-amino-1-(5-phospho-D-ribosyl)imidazole from N(2)-formyl-N(1)-(5-phospho-D-ribosyl)glycinamide: step 2/2.</text>
</comment>
<protein>
    <recommendedName>
        <fullName evidence="4">Phosphoribosylformylglycinamidine cyclo-ligase</fullName>
        <ecNumber evidence="3">6.3.3.1</ecNumber>
    </recommendedName>
    <alternativeName>
        <fullName evidence="9">AIR synthase</fullName>
    </alternativeName>
    <alternativeName>
        <fullName evidence="10">AIRS</fullName>
    </alternativeName>
    <alternativeName>
        <fullName evidence="8">Phosphoribosyl-aminoimidazole synthetase</fullName>
    </alternativeName>
</protein>
<dbReference type="SUPFAM" id="SSF55326">
    <property type="entry name" value="PurM N-terminal domain-like"/>
    <property type="match status" value="1"/>
</dbReference>
<dbReference type="InterPro" id="IPR036921">
    <property type="entry name" value="PurM-like_N_sf"/>
</dbReference>
<comment type="caution">
    <text evidence="14">The sequence shown here is derived from an EMBL/GenBank/DDBJ whole genome shotgun (WGS) entry which is preliminary data.</text>
</comment>
<evidence type="ECO:0000313" key="15">
    <source>
        <dbReference type="Proteomes" id="UP000177583"/>
    </source>
</evidence>
<dbReference type="GO" id="GO:0004637">
    <property type="term" value="F:phosphoribosylamine-glycine ligase activity"/>
    <property type="evidence" value="ECO:0007669"/>
    <property type="project" value="TreeGrafter"/>
</dbReference>
<dbReference type="InterPro" id="IPR016188">
    <property type="entry name" value="PurM-like_N"/>
</dbReference>
<comment type="catalytic activity">
    <reaction evidence="11">
        <text>2-formamido-N(1)-(5-O-phospho-beta-D-ribosyl)acetamidine + ATP = 5-amino-1-(5-phospho-beta-D-ribosyl)imidazole + ADP + phosphate + H(+)</text>
        <dbReference type="Rhea" id="RHEA:23032"/>
        <dbReference type="ChEBI" id="CHEBI:15378"/>
        <dbReference type="ChEBI" id="CHEBI:30616"/>
        <dbReference type="ChEBI" id="CHEBI:43474"/>
        <dbReference type="ChEBI" id="CHEBI:137981"/>
        <dbReference type="ChEBI" id="CHEBI:147287"/>
        <dbReference type="ChEBI" id="CHEBI:456216"/>
        <dbReference type="EC" id="6.3.3.1"/>
    </reaction>
</comment>
<evidence type="ECO:0000256" key="4">
    <source>
        <dbReference type="ARBA" id="ARBA00020367"/>
    </source>
</evidence>
<dbReference type="Pfam" id="PF02769">
    <property type="entry name" value="AIRS_C"/>
    <property type="match status" value="1"/>
</dbReference>
<dbReference type="Pfam" id="PF00586">
    <property type="entry name" value="AIRS"/>
    <property type="match status" value="1"/>
</dbReference>
<dbReference type="GO" id="GO:0005524">
    <property type="term" value="F:ATP binding"/>
    <property type="evidence" value="ECO:0007669"/>
    <property type="project" value="UniProtKB-KW"/>
</dbReference>
<evidence type="ECO:0000259" key="12">
    <source>
        <dbReference type="Pfam" id="PF00586"/>
    </source>
</evidence>
<evidence type="ECO:0000256" key="11">
    <source>
        <dbReference type="ARBA" id="ARBA00049057"/>
    </source>
</evidence>
<dbReference type="Gene3D" id="3.90.650.10">
    <property type="entry name" value="PurM-like C-terminal domain"/>
    <property type="match status" value="1"/>
</dbReference>
<evidence type="ECO:0000256" key="7">
    <source>
        <dbReference type="ARBA" id="ARBA00022840"/>
    </source>
</evidence>
<proteinExistence type="inferred from homology"/>
<evidence type="ECO:0000256" key="6">
    <source>
        <dbReference type="ARBA" id="ARBA00022741"/>
    </source>
</evidence>
<evidence type="ECO:0000256" key="2">
    <source>
        <dbReference type="ARBA" id="ARBA00010280"/>
    </source>
</evidence>
<dbReference type="SUPFAM" id="SSF56042">
    <property type="entry name" value="PurM C-terminal domain-like"/>
    <property type="match status" value="1"/>
</dbReference>
<evidence type="ECO:0000256" key="5">
    <source>
        <dbReference type="ARBA" id="ARBA00022598"/>
    </source>
</evidence>
<dbReference type="Gene3D" id="3.30.1330.10">
    <property type="entry name" value="PurM-like, N-terminal domain"/>
    <property type="match status" value="1"/>
</dbReference>
<evidence type="ECO:0000256" key="8">
    <source>
        <dbReference type="ARBA" id="ARBA00031908"/>
    </source>
</evidence>
<dbReference type="GO" id="GO:0004641">
    <property type="term" value="F:phosphoribosylformylglycinamidine cyclo-ligase activity"/>
    <property type="evidence" value="ECO:0007669"/>
    <property type="project" value="UniProtKB-EC"/>
</dbReference>
<dbReference type="InterPro" id="IPR036676">
    <property type="entry name" value="PurM-like_C_sf"/>
</dbReference>
<keyword evidence="6" id="KW-0547">Nucleotide-binding</keyword>
<dbReference type="AlphaFoldDB" id="A0A1F6H2P0"/>
<reference evidence="14 15" key="1">
    <citation type="journal article" date="2016" name="Nat. Commun.">
        <title>Thousands of microbial genomes shed light on interconnected biogeochemical processes in an aquifer system.</title>
        <authorList>
            <person name="Anantharaman K."/>
            <person name="Brown C.T."/>
            <person name="Hug L.A."/>
            <person name="Sharon I."/>
            <person name="Castelle C.J."/>
            <person name="Probst A.J."/>
            <person name="Thomas B.C."/>
            <person name="Singh A."/>
            <person name="Wilkins M.J."/>
            <person name="Karaoz U."/>
            <person name="Brodie E.L."/>
            <person name="Williams K.H."/>
            <person name="Hubbard S.S."/>
            <person name="Banfield J.F."/>
        </authorList>
    </citation>
    <scope>NUCLEOTIDE SEQUENCE [LARGE SCALE GENOMIC DNA]</scope>
</reference>
<evidence type="ECO:0000256" key="10">
    <source>
        <dbReference type="ARBA" id="ARBA00033093"/>
    </source>
</evidence>
<feature type="domain" description="PurM-like N-terminal" evidence="12">
    <location>
        <begin position="49"/>
        <end position="153"/>
    </location>
</feature>
<keyword evidence="7" id="KW-0067">ATP-binding</keyword>
<name>A0A1F6H2P0_9PROT</name>
<dbReference type="PANTHER" id="PTHR10520:SF12">
    <property type="entry name" value="TRIFUNCTIONAL PURINE BIOSYNTHETIC PROTEIN ADENOSINE-3"/>
    <property type="match status" value="1"/>
</dbReference>
<dbReference type="Proteomes" id="UP000177583">
    <property type="component" value="Unassembled WGS sequence"/>
</dbReference>
<dbReference type="EMBL" id="MFNF01000001">
    <property type="protein sequence ID" value="OGH04667.1"/>
    <property type="molecule type" value="Genomic_DNA"/>
</dbReference>
<dbReference type="EC" id="6.3.3.1" evidence="3"/>
<dbReference type="InterPro" id="IPR010918">
    <property type="entry name" value="PurM-like_C_dom"/>
</dbReference>
<evidence type="ECO:0000313" key="14">
    <source>
        <dbReference type="EMBL" id="OGH04667.1"/>
    </source>
</evidence>
<comment type="similarity">
    <text evidence="2">Belongs to the AIR synthase family.</text>
</comment>
<feature type="domain" description="PurM-like C-terminal" evidence="13">
    <location>
        <begin position="180"/>
        <end position="375"/>
    </location>
</feature>
<organism evidence="14 15">
    <name type="scientific">Candidatus Lambdaproteobacteria bacterium RIFOXYD2_FULL_56_26</name>
    <dbReference type="NCBI Taxonomy" id="1817773"/>
    <lineage>
        <taxon>Bacteria</taxon>
        <taxon>Pseudomonadati</taxon>
        <taxon>Pseudomonadota</taxon>
        <taxon>Candidatus Lambdaproteobacteria</taxon>
    </lineage>
</organism>
<evidence type="ECO:0000256" key="3">
    <source>
        <dbReference type="ARBA" id="ARBA00013047"/>
    </source>
</evidence>
<dbReference type="GO" id="GO:0005829">
    <property type="term" value="C:cytosol"/>
    <property type="evidence" value="ECO:0007669"/>
    <property type="project" value="TreeGrafter"/>
</dbReference>
<accession>A0A1F6H2P0</accession>
<dbReference type="InterPro" id="IPR004733">
    <property type="entry name" value="PurM_cligase"/>
</dbReference>
<sequence>MSESDLYLRRGVSSAKTEVHQAIAGMDKGLYPGAFAQVLPDLIGGDRDFCFMMHADGAGTKSSLAYLYWKETGDLSVFRGIAQDSLVMNLDDLACVGALDGFVLSNTIGRNKLLVPGEVIKEVILGYQEQVELLAQEGIGMVMAGGETADLGDLVRTLVVDSTLAVRLKRSQVIDLSRVRPGDVIVSFASFGQARWERTYNSGIGSNGLTAARHDSLDKSYADRYPETYAPEVPRNLVYIGPGKLTDPLEGTPLNLGQALLSPTRTYAPLIKKLVAAFGGELHGLIHCSGGGQTKCLKFGQGIHYHKDQLFDLPPVFAWIQKHNRYSLKQMLPVYNLGARMEAILPGSLAQEAVELSRSLGIEARISGRLEASGSKGNRLTVKHQGEELHFEA</sequence>
<dbReference type="PANTHER" id="PTHR10520">
    <property type="entry name" value="TRIFUNCTIONAL PURINE BIOSYNTHETIC PROTEIN ADENOSINE-3-RELATED"/>
    <property type="match status" value="1"/>
</dbReference>
<evidence type="ECO:0000259" key="13">
    <source>
        <dbReference type="Pfam" id="PF02769"/>
    </source>
</evidence>
<dbReference type="GO" id="GO:0046084">
    <property type="term" value="P:adenine biosynthetic process"/>
    <property type="evidence" value="ECO:0007669"/>
    <property type="project" value="TreeGrafter"/>
</dbReference>
<evidence type="ECO:0000256" key="9">
    <source>
        <dbReference type="ARBA" id="ARBA00032931"/>
    </source>
</evidence>
<dbReference type="GO" id="GO:0006189">
    <property type="term" value="P:'de novo' IMP biosynthetic process"/>
    <property type="evidence" value="ECO:0007669"/>
    <property type="project" value="UniProtKB-UniPathway"/>
</dbReference>
<dbReference type="UniPathway" id="UPA00074">
    <property type="reaction ID" value="UER00129"/>
</dbReference>